<dbReference type="Gene3D" id="1.20.1250.20">
    <property type="entry name" value="MFS general substrate transporter like domains"/>
    <property type="match status" value="1"/>
</dbReference>
<dbReference type="InterPro" id="IPR011701">
    <property type="entry name" value="MFS"/>
</dbReference>
<evidence type="ECO:0000256" key="1">
    <source>
        <dbReference type="ARBA" id="ARBA00004141"/>
    </source>
</evidence>
<reference evidence="8" key="1">
    <citation type="journal article" date="2015" name="Genome Announc.">
        <title>Draft genome sequence of the fungus Penicillium brasilianum MG11.</title>
        <authorList>
            <person name="Horn F."/>
            <person name="Linde J."/>
            <person name="Mattern D.J."/>
            <person name="Walther G."/>
            <person name="Guthke R."/>
            <person name="Brakhage A.A."/>
            <person name="Valiante V."/>
        </authorList>
    </citation>
    <scope>NUCLEOTIDE SEQUENCE [LARGE SCALE GENOMIC DNA]</scope>
    <source>
        <strain evidence="8">MG11</strain>
    </source>
</reference>
<dbReference type="InterPro" id="IPR020846">
    <property type="entry name" value="MFS_dom"/>
</dbReference>
<keyword evidence="8" id="KW-1185">Reference proteome</keyword>
<keyword evidence="4 5" id="KW-0472">Membrane</keyword>
<evidence type="ECO:0000256" key="5">
    <source>
        <dbReference type="SAM" id="Phobius"/>
    </source>
</evidence>
<dbReference type="STRING" id="104259.A0A0F7TL89"/>
<proteinExistence type="predicted"/>
<evidence type="ECO:0000313" key="7">
    <source>
        <dbReference type="EMBL" id="CEJ57508.1"/>
    </source>
</evidence>
<protein>
    <submittedName>
        <fullName evidence="7">Putative Synaptic vesicle transporter SVOP</fullName>
    </submittedName>
</protein>
<feature type="transmembrane region" description="Helical" evidence="5">
    <location>
        <begin position="104"/>
        <end position="122"/>
    </location>
</feature>
<evidence type="ECO:0000256" key="3">
    <source>
        <dbReference type="ARBA" id="ARBA00022989"/>
    </source>
</evidence>
<dbReference type="Pfam" id="PF07690">
    <property type="entry name" value="MFS_1"/>
    <property type="match status" value="1"/>
</dbReference>
<evidence type="ECO:0000256" key="4">
    <source>
        <dbReference type="ARBA" id="ARBA00023136"/>
    </source>
</evidence>
<feature type="transmembrane region" description="Helical" evidence="5">
    <location>
        <begin position="186"/>
        <end position="205"/>
    </location>
</feature>
<dbReference type="PANTHER" id="PTHR23502:SF164">
    <property type="entry name" value="MAJOR FACILITATOR SUPERFAMILY (MFS) PROFILE DOMAIN-CONTAINING PROTEIN"/>
    <property type="match status" value="1"/>
</dbReference>
<feature type="domain" description="Major facilitator superfamily (MFS) profile" evidence="6">
    <location>
        <begin position="60"/>
        <end position="516"/>
    </location>
</feature>
<feature type="transmembrane region" description="Helical" evidence="5">
    <location>
        <begin position="489"/>
        <end position="510"/>
    </location>
</feature>
<feature type="transmembrane region" description="Helical" evidence="5">
    <location>
        <begin position="350"/>
        <end position="371"/>
    </location>
</feature>
<evidence type="ECO:0000313" key="8">
    <source>
        <dbReference type="Proteomes" id="UP000042958"/>
    </source>
</evidence>
<dbReference type="GO" id="GO:0005886">
    <property type="term" value="C:plasma membrane"/>
    <property type="evidence" value="ECO:0007669"/>
    <property type="project" value="TreeGrafter"/>
</dbReference>
<evidence type="ECO:0000256" key="2">
    <source>
        <dbReference type="ARBA" id="ARBA00022692"/>
    </source>
</evidence>
<feature type="transmembrane region" description="Helical" evidence="5">
    <location>
        <begin position="458"/>
        <end position="477"/>
    </location>
</feature>
<dbReference type="GO" id="GO:0022857">
    <property type="term" value="F:transmembrane transporter activity"/>
    <property type="evidence" value="ECO:0007669"/>
    <property type="project" value="InterPro"/>
</dbReference>
<name>A0A0F7TL89_PENBI</name>
<dbReference type="PANTHER" id="PTHR23502">
    <property type="entry name" value="MAJOR FACILITATOR SUPERFAMILY"/>
    <property type="match status" value="1"/>
</dbReference>
<dbReference type="EMBL" id="CDHK01000005">
    <property type="protein sequence ID" value="CEJ57508.1"/>
    <property type="molecule type" value="Genomic_DNA"/>
</dbReference>
<feature type="transmembrane region" description="Helical" evidence="5">
    <location>
        <begin position="217"/>
        <end position="237"/>
    </location>
</feature>
<dbReference type="SUPFAM" id="SSF103473">
    <property type="entry name" value="MFS general substrate transporter"/>
    <property type="match status" value="1"/>
</dbReference>
<dbReference type="OrthoDB" id="5215911at2759"/>
<feature type="transmembrane region" description="Helical" evidence="5">
    <location>
        <begin position="60"/>
        <end position="84"/>
    </location>
</feature>
<comment type="subcellular location">
    <subcellularLocation>
        <location evidence="1">Membrane</location>
        <topology evidence="1">Multi-pass membrane protein</topology>
    </subcellularLocation>
</comment>
<sequence>MDTKEIEELHIDNVETCHEVKDVVTGEIKLIQDSEVVLVPTPTNDPNGKSVLTFTLWQKYLILLIVGTYAATGNLMTSGLSAFLPAVKASYNGATKTNDLVTWPAFYMGVGNLLSIPISCAVGRRPTYLVSTIVLAFGCLWCAKSQSLESHIAGRDVMSIAAGTAEALCPIIVEEIFYLHERGKVVAAYSALQTVGTAALIVASPYIASNPNLGWRWWYGIFGCVSGAVAILSIIFVKETMYERPLEALRGEGIETDGVLVPVTTNSERVLDSVNYRPRSFLRDMAPWAGHAQWSRALECCKQMGQVIFFPDVLWLVLLNSAGLGIYVLMSALFAEVLVKPPFSWGYNTLGYVFLGQIATAVVVTFLSGSLSDMTTKWLSRRNKGISEPEYRLLALIIPTVAILISTVIYGKTAQNPQDWSWAGIAVTLNFEYFGFVGIVVSSFVYCMDAYPQRVSAALVLICSLRGFIGFGISYGAISFVNAAGYEGSFNICASIVGALMLMGIFVYIFGRHIRRRTQRFAVNN</sequence>
<organism evidence="7 8">
    <name type="scientific">Penicillium brasilianum</name>
    <dbReference type="NCBI Taxonomy" id="104259"/>
    <lineage>
        <taxon>Eukaryota</taxon>
        <taxon>Fungi</taxon>
        <taxon>Dikarya</taxon>
        <taxon>Ascomycota</taxon>
        <taxon>Pezizomycotina</taxon>
        <taxon>Eurotiomycetes</taxon>
        <taxon>Eurotiomycetidae</taxon>
        <taxon>Eurotiales</taxon>
        <taxon>Aspergillaceae</taxon>
        <taxon>Penicillium</taxon>
    </lineage>
</organism>
<dbReference type="Proteomes" id="UP000042958">
    <property type="component" value="Unassembled WGS sequence"/>
</dbReference>
<dbReference type="PROSITE" id="PS50850">
    <property type="entry name" value="MFS"/>
    <property type="match status" value="1"/>
</dbReference>
<accession>A0A0F7TL89</accession>
<keyword evidence="2 5" id="KW-0812">Transmembrane</keyword>
<dbReference type="InterPro" id="IPR036259">
    <property type="entry name" value="MFS_trans_sf"/>
</dbReference>
<feature type="transmembrane region" description="Helical" evidence="5">
    <location>
        <begin position="422"/>
        <end position="446"/>
    </location>
</feature>
<evidence type="ECO:0000259" key="6">
    <source>
        <dbReference type="PROSITE" id="PS50850"/>
    </source>
</evidence>
<feature type="transmembrane region" description="Helical" evidence="5">
    <location>
        <begin position="313"/>
        <end position="338"/>
    </location>
</feature>
<dbReference type="AlphaFoldDB" id="A0A0F7TL89"/>
<feature type="transmembrane region" description="Helical" evidence="5">
    <location>
        <begin position="391"/>
        <end position="410"/>
    </location>
</feature>
<gene>
    <name evidence="7" type="ORF">PMG11_06199</name>
</gene>
<keyword evidence="3 5" id="KW-1133">Transmembrane helix</keyword>